<dbReference type="Proteomes" id="UP001152795">
    <property type="component" value="Unassembled WGS sequence"/>
</dbReference>
<feature type="region of interest" description="Disordered" evidence="1">
    <location>
        <begin position="193"/>
        <end position="214"/>
    </location>
</feature>
<accession>A0A7D9DKM8</accession>
<feature type="region of interest" description="Disordered" evidence="1">
    <location>
        <begin position="399"/>
        <end position="452"/>
    </location>
</feature>
<feature type="region of interest" description="Disordered" evidence="1">
    <location>
        <begin position="346"/>
        <end position="384"/>
    </location>
</feature>
<dbReference type="OrthoDB" id="5969225at2759"/>
<feature type="compositionally biased region" description="Basic residues" evidence="1">
    <location>
        <begin position="529"/>
        <end position="539"/>
    </location>
</feature>
<reference evidence="2" key="1">
    <citation type="submission" date="2020-04" db="EMBL/GenBank/DDBJ databases">
        <authorList>
            <person name="Alioto T."/>
            <person name="Alioto T."/>
            <person name="Gomez Garrido J."/>
        </authorList>
    </citation>
    <scope>NUCLEOTIDE SEQUENCE</scope>
    <source>
        <strain evidence="2">A484AB</strain>
    </source>
</reference>
<evidence type="ECO:0000256" key="1">
    <source>
        <dbReference type="SAM" id="MobiDB-lite"/>
    </source>
</evidence>
<evidence type="ECO:0000313" key="2">
    <source>
        <dbReference type="EMBL" id="CAB3987609.1"/>
    </source>
</evidence>
<comment type="caution">
    <text evidence="2">The sequence shown here is derived from an EMBL/GenBank/DDBJ whole genome shotgun (WGS) entry which is preliminary data.</text>
</comment>
<organism evidence="2 3">
    <name type="scientific">Paramuricea clavata</name>
    <name type="common">Red gorgonian</name>
    <name type="synonym">Violescent sea-whip</name>
    <dbReference type="NCBI Taxonomy" id="317549"/>
    <lineage>
        <taxon>Eukaryota</taxon>
        <taxon>Metazoa</taxon>
        <taxon>Cnidaria</taxon>
        <taxon>Anthozoa</taxon>
        <taxon>Octocorallia</taxon>
        <taxon>Malacalcyonacea</taxon>
        <taxon>Plexauridae</taxon>
        <taxon>Paramuricea</taxon>
    </lineage>
</organism>
<feature type="region of interest" description="Disordered" evidence="1">
    <location>
        <begin position="26"/>
        <end position="52"/>
    </location>
</feature>
<sequence length="546" mass="62019">MSNMAAKPKFSSTPASVIYAQSWPVPSTKSFSQRYPVKANSNSQTKSLDNSPWICKPKRQVKRPQKVASPAIHQSPSWASSMLSSNYPGWLESDGHVVLDMAKEFKMTLQMFKKLTDQVKEVDEQLNSCRKPYSFKHYFSNKNRYNTRRTNMRSYTPEIPMTNEEYQPCNNLGFKREQQRPPSQFGMYRKADKPYTNTSNSKHEIWPSPNTGKLKPPEWQVEESLVNENDDNHTPGFQNEHFRNEASIDLDFNDGDIFWSGCLEFSDEDNHAGLGYIDPVPEDWEVRKLEELELEYCSDKSGSDPFMVRYLQLRRLEIETVELDRGNGISNPNSVPALESGLNKVTITNKGKKTTSSKKQSSKINGASENVEKNPRRVLKKSSTSSLQDFEKYIEEKGVRSFKKESKDSRKETAKDIKQAKIGNSEKRSQCKSAKGKRRVQSCKSRPASYSSSVTYDILELAASFDPPSKERMKLNPRPVTAKSAKSKGMIPGKTWSSQRRFSLTAGQSLQSLPSDICDSVVSKSRASSAKKRSKRNTKRCSSSKF</sequence>
<proteinExistence type="predicted"/>
<name>A0A7D9DKM8_PARCT</name>
<dbReference type="AlphaFoldDB" id="A0A7D9DKM8"/>
<feature type="region of interest" description="Disordered" evidence="1">
    <location>
        <begin position="522"/>
        <end position="546"/>
    </location>
</feature>
<evidence type="ECO:0000313" key="3">
    <source>
        <dbReference type="Proteomes" id="UP001152795"/>
    </source>
</evidence>
<gene>
    <name evidence="2" type="ORF">PACLA_8A021238</name>
</gene>
<feature type="region of interest" description="Disordered" evidence="1">
    <location>
        <begin position="466"/>
        <end position="499"/>
    </location>
</feature>
<protein>
    <submittedName>
        <fullName evidence="2">Uncharacterized protein</fullName>
    </submittedName>
</protein>
<dbReference type="EMBL" id="CACRXK020001202">
    <property type="protein sequence ID" value="CAB3987609.1"/>
    <property type="molecule type" value="Genomic_DNA"/>
</dbReference>
<feature type="compositionally biased region" description="Basic and acidic residues" evidence="1">
    <location>
        <begin position="399"/>
        <end position="429"/>
    </location>
</feature>
<feature type="compositionally biased region" description="Polar residues" evidence="1">
    <location>
        <begin position="442"/>
        <end position="452"/>
    </location>
</feature>
<keyword evidence="3" id="KW-1185">Reference proteome</keyword>
<feature type="compositionally biased region" description="Polar residues" evidence="1">
    <location>
        <begin position="26"/>
        <end position="50"/>
    </location>
</feature>